<dbReference type="Proteomes" id="UP000823388">
    <property type="component" value="Chromosome 8K"/>
</dbReference>
<evidence type="ECO:0000313" key="4">
    <source>
        <dbReference type="Proteomes" id="UP000823388"/>
    </source>
</evidence>
<dbReference type="PANTHER" id="PTHR47186:SF22">
    <property type="entry name" value="OS11G0589401 PROTEIN"/>
    <property type="match status" value="1"/>
</dbReference>
<evidence type="ECO:0000256" key="1">
    <source>
        <dbReference type="ARBA" id="ARBA00022737"/>
    </source>
</evidence>
<sequence length="232" mass="26434">MEHISSSNIIRRLSLQNGKEDDAATVATRSLQQVSLKYVEKLFHLRYLGLGDTRIAQLPEEIGNIRFLQTLDLMGTSICSLPSTVVQLRHLMCLYIESYTKLPNGIGSLTSLEELLFLRIDDSITDITDELGQLTGLRVLSIVLFSDWNDKLLECLCKLQKIQNIYIEVHNGRRNIGGLDAWVAPRHLRMLNTRWSCWFSTVQMWMNPLLLPDLSFLSIAMRELQQASSPVS</sequence>
<protein>
    <recommendedName>
        <fullName evidence="2">Disease resistance R13L4/SHOC-2-like LRR domain-containing protein</fullName>
    </recommendedName>
</protein>
<dbReference type="AlphaFoldDB" id="A0A8T0PST1"/>
<dbReference type="InterPro" id="IPR055414">
    <property type="entry name" value="LRR_R13L4/SHOC2-like"/>
</dbReference>
<dbReference type="PANTHER" id="PTHR47186">
    <property type="entry name" value="LEUCINE-RICH REPEAT-CONTAINING PROTEIN 57"/>
    <property type="match status" value="1"/>
</dbReference>
<gene>
    <name evidence="3" type="ORF">PVAP13_8KG188904</name>
</gene>
<evidence type="ECO:0000259" key="2">
    <source>
        <dbReference type="Pfam" id="PF23598"/>
    </source>
</evidence>
<keyword evidence="4" id="KW-1185">Reference proteome</keyword>
<reference evidence="3" key="1">
    <citation type="submission" date="2020-05" db="EMBL/GenBank/DDBJ databases">
        <title>WGS assembly of Panicum virgatum.</title>
        <authorList>
            <person name="Lovell J.T."/>
            <person name="Jenkins J."/>
            <person name="Shu S."/>
            <person name="Juenger T.E."/>
            <person name="Schmutz J."/>
        </authorList>
    </citation>
    <scope>NUCLEOTIDE SEQUENCE</scope>
    <source>
        <strain evidence="3">AP13</strain>
    </source>
</reference>
<dbReference type="Pfam" id="PF23598">
    <property type="entry name" value="LRR_14"/>
    <property type="match status" value="1"/>
</dbReference>
<comment type="caution">
    <text evidence="3">The sequence shown here is derived from an EMBL/GenBank/DDBJ whole genome shotgun (WGS) entry which is preliminary data.</text>
</comment>
<name>A0A8T0PST1_PANVG</name>
<dbReference type="SUPFAM" id="SSF52058">
    <property type="entry name" value="L domain-like"/>
    <property type="match status" value="1"/>
</dbReference>
<dbReference type="EMBL" id="CM029051">
    <property type="protein sequence ID" value="KAG2563559.1"/>
    <property type="molecule type" value="Genomic_DNA"/>
</dbReference>
<feature type="domain" description="Disease resistance R13L4/SHOC-2-like LRR" evidence="2">
    <location>
        <begin position="23"/>
        <end position="226"/>
    </location>
</feature>
<dbReference type="Gene3D" id="3.80.10.10">
    <property type="entry name" value="Ribonuclease Inhibitor"/>
    <property type="match status" value="1"/>
</dbReference>
<dbReference type="InterPro" id="IPR032675">
    <property type="entry name" value="LRR_dom_sf"/>
</dbReference>
<evidence type="ECO:0000313" key="3">
    <source>
        <dbReference type="EMBL" id="KAG2563559.1"/>
    </source>
</evidence>
<proteinExistence type="predicted"/>
<organism evidence="3 4">
    <name type="scientific">Panicum virgatum</name>
    <name type="common">Blackwell switchgrass</name>
    <dbReference type="NCBI Taxonomy" id="38727"/>
    <lineage>
        <taxon>Eukaryota</taxon>
        <taxon>Viridiplantae</taxon>
        <taxon>Streptophyta</taxon>
        <taxon>Embryophyta</taxon>
        <taxon>Tracheophyta</taxon>
        <taxon>Spermatophyta</taxon>
        <taxon>Magnoliopsida</taxon>
        <taxon>Liliopsida</taxon>
        <taxon>Poales</taxon>
        <taxon>Poaceae</taxon>
        <taxon>PACMAD clade</taxon>
        <taxon>Panicoideae</taxon>
        <taxon>Panicodae</taxon>
        <taxon>Paniceae</taxon>
        <taxon>Panicinae</taxon>
        <taxon>Panicum</taxon>
        <taxon>Panicum sect. Hiantes</taxon>
    </lineage>
</organism>
<keyword evidence="1" id="KW-0677">Repeat</keyword>
<accession>A0A8T0PST1</accession>